<name>A0A7V7SC19_9BACI</name>
<dbReference type="GO" id="GO:0016740">
    <property type="term" value="F:transferase activity"/>
    <property type="evidence" value="ECO:0007669"/>
    <property type="project" value="UniProtKB-KW"/>
</dbReference>
<evidence type="ECO:0000313" key="3">
    <source>
        <dbReference type="Proteomes" id="UP000470409"/>
    </source>
</evidence>
<reference evidence="2 3" key="1">
    <citation type="submission" date="2019-10" db="EMBL/GenBank/DDBJ databases">
        <title>Bacillus from the desert of Cuatro Cinegas, Coahuila.</title>
        <authorList>
            <person name="Olmedo-Alvarez G."/>
            <person name="Saldana S."/>
            <person name="Barcelo D."/>
        </authorList>
    </citation>
    <scope>NUCLEOTIDE SEQUENCE [LARGE SCALE GENOMIC DNA]</scope>
    <source>
        <strain evidence="2 3">CH155b_5T</strain>
    </source>
</reference>
<dbReference type="PANTHER" id="PTHR43685">
    <property type="entry name" value="GLYCOSYLTRANSFERASE"/>
    <property type="match status" value="1"/>
</dbReference>
<dbReference type="InterPro" id="IPR050834">
    <property type="entry name" value="Glycosyltransf_2"/>
</dbReference>
<gene>
    <name evidence="2" type="ORF">F8163_02155</name>
</gene>
<comment type="caution">
    <text evidence="2">The sequence shown here is derived from an EMBL/GenBank/DDBJ whole genome shotgun (WGS) entry which is preliminary data.</text>
</comment>
<dbReference type="InterPro" id="IPR001173">
    <property type="entry name" value="Glyco_trans_2-like"/>
</dbReference>
<proteinExistence type="predicted"/>
<evidence type="ECO:0000313" key="2">
    <source>
        <dbReference type="EMBL" id="KAB2445575.1"/>
    </source>
</evidence>
<dbReference type="EMBL" id="WBPG01000002">
    <property type="protein sequence ID" value="KAB2445575.1"/>
    <property type="molecule type" value="Genomic_DNA"/>
</dbReference>
<dbReference type="Proteomes" id="UP000470409">
    <property type="component" value="Unassembled WGS sequence"/>
</dbReference>
<accession>A0A7V7SC19</accession>
<dbReference type="Gene3D" id="3.90.550.10">
    <property type="entry name" value="Spore Coat Polysaccharide Biosynthesis Protein SpsA, Chain A"/>
    <property type="match status" value="1"/>
</dbReference>
<dbReference type="PANTHER" id="PTHR43685:SF2">
    <property type="entry name" value="GLYCOSYLTRANSFERASE 2-LIKE DOMAIN-CONTAINING PROTEIN"/>
    <property type="match status" value="1"/>
</dbReference>
<feature type="domain" description="Glycosyltransferase 2-like" evidence="1">
    <location>
        <begin position="14"/>
        <end position="166"/>
    </location>
</feature>
<organism evidence="2 3">
    <name type="scientific">Bacillus luti</name>
    <dbReference type="NCBI Taxonomy" id="2026191"/>
    <lineage>
        <taxon>Bacteria</taxon>
        <taxon>Bacillati</taxon>
        <taxon>Bacillota</taxon>
        <taxon>Bacilli</taxon>
        <taxon>Bacillales</taxon>
        <taxon>Bacillaceae</taxon>
        <taxon>Bacillus</taxon>
        <taxon>Bacillus cereus group</taxon>
    </lineage>
</organism>
<dbReference type="Pfam" id="PF00535">
    <property type="entry name" value="Glycos_transf_2"/>
    <property type="match status" value="1"/>
</dbReference>
<dbReference type="CDD" id="cd00761">
    <property type="entry name" value="Glyco_tranf_GTA_type"/>
    <property type="match status" value="1"/>
</dbReference>
<dbReference type="SUPFAM" id="SSF53448">
    <property type="entry name" value="Nucleotide-diphospho-sugar transferases"/>
    <property type="match status" value="1"/>
</dbReference>
<evidence type="ECO:0000259" key="1">
    <source>
        <dbReference type="Pfam" id="PF00535"/>
    </source>
</evidence>
<protein>
    <submittedName>
        <fullName evidence="2">Glycosyltransferase family 2 protein</fullName>
    </submittedName>
</protein>
<dbReference type="AlphaFoldDB" id="A0A7V7SC19"/>
<sequence>MGEDMKRYECAPISVIIPCYKSYQTISRAISSVWEQTIRPIEVIVVDDFSNDNKTTNVLKELADLYPVGWIQIVELSINKGPGNARNIAWDKASQPYIAFLDADDSWHPYKIEIQYKWMEANPEVYMTGHAFTQYKDQKSIIQVRPEEYTKFYEVNSKKLLLSNVFSTPSVMLKREIPIRFESEKKYSEDYLLWLEINLSGYQCWRIDLPLTFLHKSAYGESGLSGNLIEMQKGELETYSKIKRKKLISMFELVIYKTVSCAKFLIRYLRS</sequence>
<keyword evidence="2" id="KW-0808">Transferase</keyword>
<dbReference type="InterPro" id="IPR029044">
    <property type="entry name" value="Nucleotide-diphossugar_trans"/>
</dbReference>